<feature type="binding site" evidence="11">
    <location>
        <position position="72"/>
    </location>
    <ligand>
        <name>Ca(2+)</name>
        <dbReference type="ChEBI" id="CHEBI:29108"/>
        <label>1</label>
    </ligand>
</feature>
<reference evidence="19" key="3">
    <citation type="journal article" date="2020" name="Curr. Biol.">
        <title>Chromatin organization in early land plants reveals an ancestral association between H3K27me3, transposons, and constitutive heterochromatin.</title>
        <authorList>
            <person name="Montgomery S.A."/>
            <person name="Tanizawa Y."/>
            <person name="Galik B."/>
            <person name="Wang N."/>
            <person name="Ito T."/>
            <person name="Mochizuki T."/>
            <person name="Akimcheva S."/>
            <person name="Bowman J.L."/>
            <person name="Cognat V."/>
            <person name="Marechal-Drouard L."/>
            <person name="Ekker H."/>
            <person name="Hong S.F."/>
            <person name="Kohchi T."/>
            <person name="Lin S.S."/>
            <person name="Liu L.D."/>
            <person name="Nakamura Y."/>
            <person name="Valeeva L.R."/>
            <person name="Shakirov E.V."/>
            <person name="Shippen D.E."/>
            <person name="Wei W.L."/>
            <person name="Yagura M."/>
            <person name="Yamaoka S."/>
            <person name="Yamato K.T."/>
            <person name="Liu C."/>
            <person name="Berger F."/>
        </authorList>
    </citation>
    <scope>NUCLEOTIDE SEQUENCE [LARGE SCALE GENOMIC DNA]</scope>
    <source>
        <strain evidence="19">Tak-1</strain>
    </source>
</reference>
<evidence type="ECO:0000256" key="7">
    <source>
        <dbReference type="ARBA" id="ARBA00023004"/>
    </source>
</evidence>
<name>A0A176WTZ3_MARPO</name>
<keyword evidence="11 14" id="KW-0106">Calcium</keyword>
<dbReference type="Gene3D" id="1.10.420.10">
    <property type="entry name" value="Peroxidase, domain 2"/>
    <property type="match status" value="1"/>
</dbReference>
<keyword evidence="14" id="KW-0964">Secreted</keyword>
<keyword evidence="6 14" id="KW-0560">Oxidoreductase</keyword>
<feature type="site" description="Transition state stabilizer" evidence="12">
    <location>
        <position position="64"/>
    </location>
</feature>
<evidence type="ECO:0000256" key="8">
    <source>
        <dbReference type="ARBA" id="ARBA00023157"/>
    </source>
</evidence>
<evidence type="ECO:0000313" key="19">
    <source>
        <dbReference type="Proteomes" id="UP001162541"/>
    </source>
</evidence>
<accession>A0A176WTZ3</accession>
<feature type="domain" description="Plant heme peroxidase family profile" evidence="15">
    <location>
        <begin position="27"/>
        <end position="327"/>
    </location>
</feature>
<comment type="cofactor">
    <cofactor evidence="11 14">
        <name>heme b</name>
        <dbReference type="ChEBI" id="CHEBI:60344"/>
    </cofactor>
    <text evidence="11 14">Binds 1 heme b (iron(II)-protoporphyrin IX) group per subunit.</text>
</comment>
<protein>
    <recommendedName>
        <fullName evidence="14">Peroxidase</fullName>
        <ecNumber evidence="14">1.11.1.7</ecNumber>
    </recommendedName>
</protein>
<evidence type="ECO:0000256" key="2">
    <source>
        <dbReference type="ARBA" id="ARBA00006873"/>
    </source>
</evidence>
<dbReference type="AlphaFoldDB" id="A0A176WTZ3"/>
<dbReference type="InterPro" id="IPR002016">
    <property type="entry name" value="Haem_peroxidase"/>
</dbReference>
<dbReference type="GO" id="GO:0140825">
    <property type="term" value="F:lactoperoxidase activity"/>
    <property type="evidence" value="ECO:0007669"/>
    <property type="project" value="UniProtKB-EC"/>
</dbReference>
<dbReference type="PROSITE" id="PS00436">
    <property type="entry name" value="PEROXIDASE_2"/>
    <property type="match status" value="1"/>
</dbReference>
<feature type="disulfide bond" evidence="13">
    <location>
        <begin position="123"/>
        <end position="323"/>
    </location>
</feature>
<dbReference type="FunFam" id="1.10.420.10:FF:000001">
    <property type="entry name" value="Peroxidase"/>
    <property type="match status" value="1"/>
</dbReference>
<feature type="disulfide bond" evidence="13">
    <location>
        <begin position="37"/>
        <end position="117"/>
    </location>
</feature>
<dbReference type="SUPFAM" id="SSF48113">
    <property type="entry name" value="Heme-dependent peroxidases"/>
    <property type="match status" value="1"/>
</dbReference>
<dbReference type="Proteomes" id="UP001162541">
    <property type="component" value="Chromosome 5"/>
</dbReference>
<dbReference type="CDD" id="cd00693">
    <property type="entry name" value="secretory_peroxidase"/>
    <property type="match status" value="1"/>
</dbReference>
<dbReference type="GO" id="GO:0042744">
    <property type="term" value="P:hydrogen peroxide catabolic process"/>
    <property type="evidence" value="ECO:0007669"/>
    <property type="project" value="UniProtKB-KW"/>
</dbReference>
<keyword evidence="18" id="KW-1185">Reference proteome</keyword>
<reference evidence="16" key="2">
    <citation type="journal article" date="2019" name="Curr. Biol.">
        <title>Chromatin organization in early land plants reveals an ancestral association between H3K27me3, transposons, and constitutive heterochromatin.</title>
        <authorList>
            <person name="Montgomery S.A."/>
            <person name="Tanizawa Y."/>
            <person name="Galik B."/>
            <person name="Wang N."/>
            <person name="Ito T."/>
            <person name="Mochizuki T."/>
            <person name="Akimcheva S."/>
            <person name="Bowman J."/>
            <person name="Cognat V."/>
            <person name="Drouard L."/>
            <person name="Ekker H."/>
            <person name="Houng S."/>
            <person name="Kohchi T."/>
            <person name="Lin S."/>
            <person name="Liu L.D."/>
            <person name="Nakamura Y."/>
            <person name="Valeeva L.R."/>
            <person name="Shakirov E.V."/>
            <person name="Shippen D.E."/>
            <person name="Wei W."/>
            <person name="Yagura M."/>
            <person name="Yamaoka S."/>
            <person name="Yamato K.T."/>
            <person name="Liu C."/>
            <person name="Berger F."/>
        </authorList>
    </citation>
    <scope>NUCLEOTIDE SEQUENCE [LARGE SCALE GENOMIC DNA]</scope>
    <source>
        <strain evidence="16">Tak-1</strain>
    </source>
</reference>
<feature type="binding site" evidence="11">
    <location>
        <position position="196"/>
    </location>
    <ligand>
        <name>Ca(2+)</name>
        <dbReference type="ChEBI" id="CHEBI:29108"/>
        <label>2</label>
    </ligand>
</feature>
<evidence type="ECO:0000259" key="15">
    <source>
        <dbReference type="PROSITE" id="PS50873"/>
    </source>
</evidence>
<keyword evidence="3 14" id="KW-0575">Peroxidase</keyword>
<evidence type="ECO:0000256" key="1">
    <source>
        <dbReference type="ARBA" id="ARBA00000189"/>
    </source>
</evidence>
<dbReference type="PROSITE" id="PS00435">
    <property type="entry name" value="PEROXIDASE_1"/>
    <property type="match status" value="1"/>
</dbReference>
<dbReference type="InterPro" id="IPR019793">
    <property type="entry name" value="Peroxidases_heam-ligand_BS"/>
</dbReference>
<dbReference type="Pfam" id="PF00141">
    <property type="entry name" value="peroxidase"/>
    <property type="match status" value="1"/>
</dbReference>
<keyword evidence="14" id="KW-0376">Hydrogen peroxide</keyword>
<evidence type="ECO:0000256" key="11">
    <source>
        <dbReference type="PIRSR" id="PIRSR600823-3"/>
    </source>
</evidence>
<dbReference type="PRINTS" id="PR00461">
    <property type="entry name" value="PLPEROXIDASE"/>
</dbReference>
<feature type="disulfide bond" evidence="13">
    <location>
        <begin position="70"/>
        <end position="75"/>
    </location>
</feature>
<dbReference type="GO" id="GO:0005576">
    <property type="term" value="C:extracellular region"/>
    <property type="evidence" value="ECO:0007669"/>
    <property type="project" value="UniProtKB-SubCell"/>
</dbReference>
<evidence type="ECO:0000256" key="9">
    <source>
        <dbReference type="PIRSR" id="PIRSR600823-1"/>
    </source>
</evidence>
<dbReference type="EMBL" id="LVLJ01000005">
    <property type="protein sequence ID" value="OAE36023.1"/>
    <property type="molecule type" value="Genomic_DNA"/>
</dbReference>
<evidence type="ECO:0000313" key="17">
    <source>
        <dbReference type="EMBL" id="OAE36023.1"/>
    </source>
</evidence>
<feature type="binding site" evidence="11">
    <location>
        <position position="76"/>
    </location>
    <ligand>
        <name>Ca(2+)</name>
        <dbReference type="ChEBI" id="CHEBI:29108"/>
        <label>1</label>
    </ligand>
</feature>
<dbReference type="InterPro" id="IPR019794">
    <property type="entry name" value="Peroxidases_AS"/>
</dbReference>
<dbReference type="GO" id="GO:0020037">
    <property type="term" value="F:heme binding"/>
    <property type="evidence" value="ECO:0007669"/>
    <property type="project" value="UniProtKB-UniRule"/>
</dbReference>
<dbReference type="InterPro" id="IPR000823">
    <property type="entry name" value="Peroxidase_pln"/>
</dbReference>
<feature type="binding site" evidence="11">
    <location>
        <position position="255"/>
    </location>
    <ligand>
        <name>Ca(2+)</name>
        <dbReference type="ChEBI" id="CHEBI:29108"/>
        <label>2</label>
    </ligand>
</feature>
<feature type="binding site" evidence="10">
    <location>
        <position position="165"/>
    </location>
    <ligand>
        <name>substrate</name>
    </ligand>
</feature>
<proteinExistence type="inferred from homology"/>
<dbReference type="PANTHER" id="PTHR31235">
    <property type="entry name" value="PEROXIDASE 25-RELATED"/>
    <property type="match status" value="1"/>
</dbReference>
<dbReference type="EMBL" id="AP019870">
    <property type="protein sequence ID" value="BBN12067.1"/>
    <property type="molecule type" value="Genomic_DNA"/>
</dbReference>
<dbReference type="InterPro" id="IPR033905">
    <property type="entry name" value="Secretory_peroxidase"/>
</dbReference>
<feature type="disulfide bond" evidence="13">
    <location>
        <begin position="202"/>
        <end position="234"/>
    </location>
</feature>
<comment type="similarity">
    <text evidence="14">Belongs to the peroxidase family. Classical plant (class III) peroxidase subfamily.</text>
</comment>
<feature type="active site" description="Proton acceptor" evidence="9">
    <location>
        <position position="68"/>
    </location>
</feature>
<comment type="similarity">
    <text evidence="2">Belongs to the peroxidase family. Ascorbate peroxidase subfamily.</text>
</comment>
<dbReference type="GO" id="GO:0006979">
    <property type="term" value="P:response to oxidative stress"/>
    <property type="evidence" value="ECO:0007669"/>
    <property type="project" value="UniProtKB-UniRule"/>
</dbReference>
<feature type="binding site" evidence="11">
    <location>
        <position position="74"/>
    </location>
    <ligand>
        <name>Ca(2+)</name>
        <dbReference type="ChEBI" id="CHEBI:29108"/>
        <label>1</label>
    </ligand>
</feature>
<gene>
    <name evidence="17" type="ORF">AXG93_3593s1030</name>
    <name evidence="16" type="ORF">Mp_5g17080</name>
</gene>
<dbReference type="Proteomes" id="UP000077202">
    <property type="component" value="Unassembled WGS sequence"/>
</dbReference>
<feature type="binding site" evidence="11">
    <location>
        <position position="90"/>
    </location>
    <ligand>
        <name>Ca(2+)</name>
        <dbReference type="ChEBI" id="CHEBI:29108"/>
        <label>1</label>
    </ligand>
</feature>
<comment type="subcellular location">
    <subcellularLocation>
        <location evidence="14">Secreted</location>
    </subcellularLocation>
</comment>
<evidence type="ECO:0000256" key="6">
    <source>
        <dbReference type="ARBA" id="ARBA00023002"/>
    </source>
</evidence>
<comment type="function">
    <text evidence="14">Removal of H(2)O(2), oxidation of toxic reductants, biosynthesis and degradation of lignin, suberization, auxin catabolism, response to environmental stresses such as wounding, pathogen attack and oxidative stress.</text>
</comment>
<evidence type="ECO:0000256" key="10">
    <source>
        <dbReference type="PIRSR" id="PIRSR600823-2"/>
    </source>
</evidence>
<feature type="binding site" description="axial binding residue" evidence="11">
    <location>
        <position position="195"/>
    </location>
    <ligand>
        <name>heme b</name>
        <dbReference type="ChEBI" id="CHEBI:60344"/>
    </ligand>
    <ligandPart>
        <name>Fe</name>
        <dbReference type="ChEBI" id="CHEBI:18248"/>
    </ligandPart>
</feature>
<feature type="binding site" evidence="11">
    <location>
        <position position="246"/>
    </location>
    <ligand>
        <name>Ca(2+)</name>
        <dbReference type="ChEBI" id="CHEBI:29108"/>
        <label>2</label>
    </ligand>
</feature>
<reference evidence="17 18" key="1">
    <citation type="submission" date="2016-03" db="EMBL/GenBank/DDBJ databases">
        <title>Mechanisms controlling the formation of the plant cell surface in tip-growing cells are functionally conserved among land plants.</title>
        <authorList>
            <person name="Honkanen S."/>
            <person name="Jones V.A."/>
            <person name="Morieri G."/>
            <person name="Champion C."/>
            <person name="Hetherington A.J."/>
            <person name="Kelly S."/>
            <person name="Saint-Marcoux D."/>
            <person name="Proust H."/>
            <person name="Prescott H."/>
            <person name="Dolan L."/>
        </authorList>
    </citation>
    <scope>NUCLEOTIDE SEQUENCE [LARGE SCALE GENOMIC DNA]</scope>
    <source>
        <strain evidence="18">cv. Tak-1 and cv. Tak-2</strain>
        <tissue evidence="17">Whole gametophyte</tissue>
    </source>
</reference>
<keyword evidence="8 13" id="KW-1015">Disulfide bond</keyword>
<keyword evidence="5 11" id="KW-0479">Metal-binding</keyword>
<dbReference type="PRINTS" id="PR00458">
    <property type="entry name" value="PEROXIDASE"/>
</dbReference>
<evidence type="ECO:0000256" key="3">
    <source>
        <dbReference type="ARBA" id="ARBA00022559"/>
    </source>
</evidence>
<dbReference type="Gene3D" id="1.10.520.10">
    <property type="match status" value="1"/>
</dbReference>
<keyword evidence="7 11" id="KW-0408">Iron</keyword>
<keyword evidence="4 14" id="KW-0349">Heme</keyword>
<evidence type="ECO:0000256" key="4">
    <source>
        <dbReference type="ARBA" id="ARBA00022617"/>
    </source>
</evidence>
<keyword evidence="14" id="KW-0732">Signal</keyword>
<sequence length="327" mass="36144">MMYTKMSSQWLLWTFAAFLLALTVDAQLSTTFYSSSCRNLTARVDEIIRGHIRRDRTLAPSLLRLHFHDCFVRGCDASVLLNSPRGAQGEKDAIGNKDSLRGFEIIDDVKTKIETMCPGVVSCADLLALSARDSMRAFGNITWSVPLGRRDGTVTSASEANNDLPPPFGTFSSLSAIFRRKGLTVKDMVILSGAHTVGTARCASMQTRLYSFSSANPTDPTLDPTFASRLKRQCPQGDNTTLIRNDQTKPTDTWDFNYYSNVLRSKGLFGSDDAMKRNPAARKIVLSQNKPGSPFSAEFAKAMEKMGRIGVLTSRQGQIRRTCTRTN</sequence>
<evidence type="ECO:0000256" key="12">
    <source>
        <dbReference type="PIRSR" id="PIRSR600823-4"/>
    </source>
</evidence>
<dbReference type="PROSITE" id="PS50873">
    <property type="entry name" value="PEROXIDASE_4"/>
    <property type="match status" value="1"/>
</dbReference>
<dbReference type="InterPro" id="IPR010255">
    <property type="entry name" value="Haem_peroxidase_sf"/>
</dbReference>
<feature type="signal peptide" evidence="14">
    <location>
        <begin position="1"/>
        <end position="26"/>
    </location>
</feature>
<evidence type="ECO:0000256" key="14">
    <source>
        <dbReference type="RuleBase" id="RU362060"/>
    </source>
</evidence>
<comment type="cofactor">
    <cofactor evidence="11 14">
        <name>Ca(2+)</name>
        <dbReference type="ChEBI" id="CHEBI:29108"/>
    </cofactor>
    <text evidence="11 14">Binds 2 calcium ions per subunit.</text>
</comment>
<feature type="binding site" evidence="11">
    <location>
        <position position="78"/>
    </location>
    <ligand>
        <name>Ca(2+)</name>
        <dbReference type="ChEBI" id="CHEBI:29108"/>
        <label>1</label>
    </ligand>
</feature>
<organism evidence="17 18">
    <name type="scientific">Marchantia polymorpha subsp. ruderalis</name>
    <dbReference type="NCBI Taxonomy" id="1480154"/>
    <lineage>
        <taxon>Eukaryota</taxon>
        <taxon>Viridiplantae</taxon>
        <taxon>Streptophyta</taxon>
        <taxon>Embryophyta</taxon>
        <taxon>Marchantiophyta</taxon>
        <taxon>Marchantiopsida</taxon>
        <taxon>Marchantiidae</taxon>
        <taxon>Marchantiales</taxon>
        <taxon>Marchantiaceae</taxon>
        <taxon>Marchantia</taxon>
    </lineage>
</organism>
<evidence type="ECO:0000256" key="13">
    <source>
        <dbReference type="PIRSR" id="PIRSR600823-5"/>
    </source>
</evidence>
<dbReference type="EC" id="1.11.1.7" evidence="14"/>
<evidence type="ECO:0000256" key="5">
    <source>
        <dbReference type="ARBA" id="ARBA00022723"/>
    </source>
</evidence>
<evidence type="ECO:0000313" key="16">
    <source>
        <dbReference type="EMBL" id="BBN12067.1"/>
    </source>
</evidence>
<dbReference type="GO" id="GO:0046872">
    <property type="term" value="F:metal ion binding"/>
    <property type="evidence" value="ECO:0007669"/>
    <property type="project" value="UniProtKB-UniRule"/>
</dbReference>
<feature type="binding site" evidence="11">
    <location>
        <position position="69"/>
    </location>
    <ligand>
        <name>Ca(2+)</name>
        <dbReference type="ChEBI" id="CHEBI:29108"/>
        <label>1</label>
    </ligand>
</feature>
<comment type="catalytic activity">
    <reaction evidence="1 14">
        <text>2 a phenolic donor + H2O2 = 2 a phenolic radical donor + 2 H2O</text>
        <dbReference type="Rhea" id="RHEA:56136"/>
        <dbReference type="ChEBI" id="CHEBI:15377"/>
        <dbReference type="ChEBI" id="CHEBI:16240"/>
        <dbReference type="ChEBI" id="CHEBI:139520"/>
        <dbReference type="ChEBI" id="CHEBI:139521"/>
        <dbReference type="EC" id="1.11.1.7"/>
    </reaction>
</comment>
<feature type="chain" id="PRO_5042304681" description="Peroxidase" evidence="14">
    <location>
        <begin position="27"/>
        <end position="327"/>
    </location>
</feature>
<evidence type="ECO:0000313" key="18">
    <source>
        <dbReference type="Proteomes" id="UP000077202"/>
    </source>
</evidence>
<dbReference type="FunFam" id="1.10.520.10:FF:000009">
    <property type="entry name" value="Peroxidase"/>
    <property type="match status" value="1"/>
</dbReference>